<keyword evidence="6" id="KW-1185">Reference proteome</keyword>
<dbReference type="Pfam" id="PF00106">
    <property type="entry name" value="adh_short"/>
    <property type="match status" value="1"/>
</dbReference>
<evidence type="ECO:0000313" key="6">
    <source>
        <dbReference type="Proteomes" id="UP000250266"/>
    </source>
</evidence>
<name>A0A8E2JAA4_9PEZI</name>
<dbReference type="InterPro" id="IPR036291">
    <property type="entry name" value="NAD(P)-bd_dom_sf"/>
</dbReference>
<gene>
    <name evidence="5" type="ORF">K432DRAFT_409258</name>
</gene>
<dbReference type="PANTHER" id="PTHR43618">
    <property type="entry name" value="7-ALPHA-HYDROXYSTEROID DEHYDROGENASE"/>
    <property type="match status" value="1"/>
</dbReference>
<evidence type="ECO:0000256" key="3">
    <source>
        <dbReference type="ARBA" id="ARBA00023002"/>
    </source>
</evidence>
<accession>A0A8E2JAA4</accession>
<dbReference type="PRINTS" id="PR00081">
    <property type="entry name" value="GDHRDH"/>
</dbReference>
<dbReference type="EMBL" id="KV745354">
    <property type="protein sequence ID" value="OCK75170.1"/>
    <property type="molecule type" value="Genomic_DNA"/>
</dbReference>
<dbReference type="OrthoDB" id="3819888at2759"/>
<sequence length="304" mass="33214">MSSKAGINGLLNLRSSSPATESDVLTSEFYHTHLMICNALFNLKGRVALVTGGGSGIGLMITQALAVNGAKVYIVGRSEEKLERVAQTYGKDQVNDGEIIPITADIIDKKEIARLYKEISEREKCLCILVNNAGTSGETFESSFDDWERVYRPNVGQIFFLTTAFLPLLQKSADIYSDYSGTVINIASVSGLLKTAQHHFQYNTSKAAAIHLTRILANEVASNRFKIRVNSISPGVFPSEMTTEGSGEDQRSYIPKDQYADKLPAGRPGKDEDIARAVIFLVVEQYIKGQNLVIDGGYSLVAGY</sequence>
<dbReference type="InterPro" id="IPR052178">
    <property type="entry name" value="Sec_Metab_Biosynth_SDR"/>
</dbReference>
<organism evidence="5 6">
    <name type="scientific">Lepidopterella palustris CBS 459.81</name>
    <dbReference type="NCBI Taxonomy" id="1314670"/>
    <lineage>
        <taxon>Eukaryota</taxon>
        <taxon>Fungi</taxon>
        <taxon>Dikarya</taxon>
        <taxon>Ascomycota</taxon>
        <taxon>Pezizomycotina</taxon>
        <taxon>Dothideomycetes</taxon>
        <taxon>Pleosporomycetidae</taxon>
        <taxon>Mytilinidiales</taxon>
        <taxon>Argynnaceae</taxon>
        <taxon>Lepidopterella</taxon>
    </lineage>
</organism>
<evidence type="ECO:0000256" key="2">
    <source>
        <dbReference type="ARBA" id="ARBA00022857"/>
    </source>
</evidence>
<dbReference type="PROSITE" id="PS00061">
    <property type="entry name" value="ADH_SHORT"/>
    <property type="match status" value="1"/>
</dbReference>
<evidence type="ECO:0000313" key="5">
    <source>
        <dbReference type="EMBL" id="OCK75170.1"/>
    </source>
</evidence>
<proteinExistence type="inferred from homology"/>
<dbReference type="Proteomes" id="UP000250266">
    <property type="component" value="Unassembled WGS sequence"/>
</dbReference>
<reference evidence="5 6" key="1">
    <citation type="journal article" date="2016" name="Nat. Commun.">
        <title>Ectomycorrhizal ecology is imprinted in the genome of the dominant symbiotic fungus Cenococcum geophilum.</title>
        <authorList>
            <consortium name="DOE Joint Genome Institute"/>
            <person name="Peter M."/>
            <person name="Kohler A."/>
            <person name="Ohm R.A."/>
            <person name="Kuo A."/>
            <person name="Krutzmann J."/>
            <person name="Morin E."/>
            <person name="Arend M."/>
            <person name="Barry K.W."/>
            <person name="Binder M."/>
            <person name="Choi C."/>
            <person name="Clum A."/>
            <person name="Copeland A."/>
            <person name="Grisel N."/>
            <person name="Haridas S."/>
            <person name="Kipfer T."/>
            <person name="LaButti K."/>
            <person name="Lindquist E."/>
            <person name="Lipzen A."/>
            <person name="Maire R."/>
            <person name="Meier B."/>
            <person name="Mihaltcheva S."/>
            <person name="Molinier V."/>
            <person name="Murat C."/>
            <person name="Poggeler S."/>
            <person name="Quandt C.A."/>
            <person name="Sperisen C."/>
            <person name="Tritt A."/>
            <person name="Tisserant E."/>
            <person name="Crous P.W."/>
            <person name="Henrissat B."/>
            <person name="Nehls U."/>
            <person name="Egli S."/>
            <person name="Spatafora J.W."/>
            <person name="Grigoriev I.V."/>
            <person name="Martin F.M."/>
        </authorList>
    </citation>
    <scope>NUCLEOTIDE SEQUENCE [LARGE SCALE GENOMIC DNA]</scope>
    <source>
        <strain evidence="5 6">CBS 459.81</strain>
    </source>
</reference>
<keyword evidence="3" id="KW-0560">Oxidoreductase</keyword>
<dbReference type="AlphaFoldDB" id="A0A8E2JAA4"/>
<protein>
    <submittedName>
        <fullName evidence="5">NAD(P)-binding protein</fullName>
    </submittedName>
</protein>
<dbReference type="PRINTS" id="PR00080">
    <property type="entry name" value="SDRFAMILY"/>
</dbReference>
<evidence type="ECO:0000256" key="4">
    <source>
        <dbReference type="RuleBase" id="RU000363"/>
    </source>
</evidence>
<comment type="similarity">
    <text evidence="1 4">Belongs to the short-chain dehydrogenases/reductases (SDR) family.</text>
</comment>
<dbReference type="FunFam" id="3.40.50.720:FF:000084">
    <property type="entry name" value="Short-chain dehydrogenase reductase"/>
    <property type="match status" value="1"/>
</dbReference>
<keyword evidence="2" id="KW-0521">NADP</keyword>
<dbReference type="Gene3D" id="3.40.50.720">
    <property type="entry name" value="NAD(P)-binding Rossmann-like Domain"/>
    <property type="match status" value="1"/>
</dbReference>
<dbReference type="GO" id="GO:0016491">
    <property type="term" value="F:oxidoreductase activity"/>
    <property type="evidence" value="ECO:0007669"/>
    <property type="project" value="UniProtKB-KW"/>
</dbReference>
<evidence type="ECO:0000256" key="1">
    <source>
        <dbReference type="ARBA" id="ARBA00006484"/>
    </source>
</evidence>
<dbReference type="PANTHER" id="PTHR43618:SF4">
    <property type="entry name" value="SHORT CHAIN DEHYDROGENASE_REDUCTASE FAMILY (AFU_ORTHOLOGUE AFUA_7G04540)"/>
    <property type="match status" value="1"/>
</dbReference>
<dbReference type="SUPFAM" id="SSF51735">
    <property type="entry name" value="NAD(P)-binding Rossmann-fold domains"/>
    <property type="match status" value="1"/>
</dbReference>
<dbReference type="InterPro" id="IPR020904">
    <property type="entry name" value="Sc_DH/Rdtase_CS"/>
</dbReference>
<dbReference type="InterPro" id="IPR002347">
    <property type="entry name" value="SDR_fam"/>
</dbReference>